<dbReference type="AlphaFoldDB" id="A0A4U1CD76"/>
<dbReference type="RefSeq" id="WP_136837224.1">
    <property type="nucleotide sequence ID" value="NZ_SWBQ01000005.1"/>
</dbReference>
<gene>
    <name evidence="2" type="primary">traK</name>
    <name evidence="2" type="ORF">FA047_16675</name>
</gene>
<evidence type="ECO:0000256" key="1">
    <source>
        <dbReference type="SAM" id="Phobius"/>
    </source>
</evidence>
<keyword evidence="1" id="KW-0812">Transmembrane</keyword>
<organism evidence="2 3">
    <name type="scientific">Pedobacter frigoris</name>
    <dbReference type="NCBI Taxonomy" id="2571272"/>
    <lineage>
        <taxon>Bacteria</taxon>
        <taxon>Pseudomonadati</taxon>
        <taxon>Bacteroidota</taxon>
        <taxon>Sphingobacteriia</taxon>
        <taxon>Sphingobacteriales</taxon>
        <taxon>Sphingobacteriaceae</taxon>
        <taxon>Pedobacter</taxon>
    </lineage>
</organism>
<keyword evidence="1" id="KW-0472">Membrane</keyword>
<name>A0A4U1CD76_9SPHI</name>
<keyword evidence="1" id="KW-1133">Transmembrane helix</keyword>
<comment type="caution">
    <text evidence="2">The sequence shown here is derived from an EMBL/GenBank/DDBJ whole genome shotgun (WGS) entry which is preliminary data.</text>
</comment>
<sequence length="212" mass="24324">MFTQLKNIDTAFRHIKVFSYLLILANTFTICFGIYKWCQLSGEKDEKIYILYNGKVLQALASDRKSNLSVQLRDHIKTFHQYFFNLSPDDKAIKASVSKSLFLADLSAKKQYDNLVESGYYNNLISASISQEIEVDSTVLDINVYPYTFTCYATEKLIRASSTLVRKLVTKGQVRDLKTQTDDNPHGFLIQGWEILENKDVPKSYSNETISQ</sequence>
<dbReference type="InterPro" id="IPR022276">
    <property type="entry name" value="Conjug_transposon_TraK"/>
</dbReference>
<evidence type="ECO:0000313" key="2">
    <source>
        <dbReference type="EMBL" id="TKC04231.1"/>
    </source>
</evidence>
<keyword evidence="3" id="KW-1185">Reference proteome</keyword>
<reference evidence="2 3" key="1">
    <citation type="submission" date="2019-04" db="EMBL/GenBank/DDBJ databases">
        <title>Pedobacter sp. RP-3-15 sp. nov., isolated from Arctic soil.</title>
        <authorList>
            <person name="Dahal R.H."/>
            <person name="Kim D.-U."/>
        </authorList>
    </citation>
    <scope>NUCLEOTIDE SEQUENCE [LARGE SCALE GENOMIC DNA]</scope>
    <source>
        <strain evidence="2 3">RP-3-15</strain>
    </source>
</reference>
<accession>A0A4U1CD76</accession>
<evidence type="ECO:0000313" key="3">
    <source>
        <dbReference type="Proteomes" id="UP000307244"/>
    </source>
</evidence>
<dbReference type="OrthoDB" id="1039148at2"/>
<dbReference type="EMBL" id="SWBQ01000005">
    <property type="protein sequence ID" value="TKC04231.1"/>
    <property type="molecule type" value="Genomic_DNA"/>
</dbReference>
<dbReference type="Proteomes" id="UP000307244">
    <property type="component" value="Unassembled WGS sequence"/>
</dbReference>
<dbReference type="NCBIfam" id="TIGR03781">
    <property type="entry name" value="Bac_Flav_CT_K"/>
    <property type="match status" value="1"/>
</dbReference>
<protein>
    <submittedName>
        <fullName evidence="2">Conjugative transposon protein TraK</fullName>
    </submittedName>
</protein>
<proteinExistence type="predicted"/>
<feature type="transmembrane region" description="Helical" evidence="1">
    <location>
        <begin position="17"/>
        <end position="38"/>
    </location>
</feature>